<dbReference type="AlphaFoldDB" id="A0A7S3JVV2"/>
<dbReference type="Gene3D" id="1.10.10.60">
    <property type="entry name" value="Homeodomain-like"/>
    <property type="match status" value="1"/>
</dbReference>
<feature type="compositionally biased region" description="Polar residues" evidence="1">
    <location>
        <begin position="258"/>
        <end position="279"/>
    </location>
</feature>
<evidence type="ECO:0000313" key="2">
    <source>
        <dbReference type="EMBL" id="CAE0366613.1"/>
    </source>
</evidence>
<feature type="region of interest" description="Disordered" evidence="1">
    <location>
        <begin position="258"/>
        <end position="295"/>
    </location>
</feature>
<protein>
    <submittedName>
        <fullName evidence="2">Uncharacterized protein</fullName>
    </submittedName>
</protein>
<feature type="region of interest" description="Disordered" evidence="1">
    <location>
        <begin position="19"/>
        <end position="46"/>
    </location>
</feature>
<reference evidence="2" key="1">
    <citation type="submission" date="2021-01" db="EMBL/GenBank/DDBJ databases">
        <authorList>
            <person name="Corre E."/>
            <person name="Pelletier E."/>
            <person name="Niang G."/>
            <person name="Scheremetjew M."/>
            <person name="Finn R."/>
            <person name="Kale V."/>
            <person name="Holt S."/>
            <person name="Cochrane G."/>
            <person name="Meng A."/>
            <person name="Brown T."/>
            <person name="Cohen L."/>
        </authorList>
    </citation>
    <scope>NUCLEOTIDE SEQUENCE</scope>
    <source>
        <strain evidence="2">CCMP1510</strain>
    </source>
</reference>
<evidence type="ECO:0000256" key="1">
    <source>
        <dbReference type="SAM" id="MobiDB-lite"/>
    </source>
</evidence>
<accession>A0A7S3JVV2</accession>
<name>A0A7S3JVV2_9STRA</name>
<proteinExistence type="predicted"/>
<sequence length="321" mass="36181">MCVMIRVLSQNFNMSSTSIAQKTRKRKDSTIATCDSSSSGGGAKEKRRRFVWPNELHSDFISAVFDLGLKAATIDAVTESFPKPINPEHLKNLLQNYRDARHIIAAPPTEYKPRKSINTSIIQEQEQNKKRIPSLEEEAQLIKTRQLTKRGIEIAERQMSLAKASQDCITSFQPKLQAHHQDIAQAIKSKKTRGAAASINKTSRDRANFSLSDSSRLKRTQKEMEVAMNFHRKMRVTRDEAQNFPNLETNSATVITRTRLPHSSSSSDQQNDIPMSTTPAVEEVENDPLLPLEFADDDDDKLDAEIFRFLIEDLPPSSASL</sequence>
<organism evidence="2">
    <name type="scientific">Aureoumbra lagunensis</name>
    <dbReference type="NCBI Taxonomy" id="44058"/>
    <lineage>
        <taxon>Eukaryota</taxon>
        <taxon>Sar</taxon>
        <taxon>Stramenopiles</taxon>
        <taxon>Ochrophyta</taxon>
        <taxon>Pelagophyceae</taxon>
        <taxon>Pelagomonadales</taxon>
        <taxon>Aureoumbra</taxon>
    </lineage>
</organism>
<dbReference type="EMBL" id="HBIJ01010730">
    <property type="protein sequence ID" value="CAE0366613.1"/>
    <property type="molecule type" value="Transcribed_RNA"/>
</dbReference>
<gene>
    <name evidence="2" type="ORF">ALAG00032_LOCUS7360</name>
</gene>
<feature type="region of interest" description="Disordered" evidence="1">
    <location>
        <begin position="191"/>
        <end position="216"/>
    </location>
</feature>